<dbReference type="KEGG" id="temp:RBB75_08675"/>
<dbReference type="RefSeq" id="WP_353070204.1">
    <property type="nucleotide sequence ID" value="NZ_CP132932.1"/>
</dbReference>
<evidence type="ECO:0000313" key="4">
    <source>
        <dbReference type="EMBL" id="XCB28381.1"/>
    </source>
</evidence>
<feature type="compositionally biased region" description="Low complexity" evidence="1">
    <location>
        <begin position="375"/>
        <end position="387"/>
    </location>
</feature>
<evidence type="ECO:0000259" key="3">
    <source>
        <dbReference type="Pfam" id="PF00128"/>
    </source>
</evidence>
<feature type="domain" description="Glycosyl hydrolase family 13 catalytic" evidence="3">
    <location>
        <begin position="66"/>
        <end position="130"/>
    </location>
</feature>
<feature type="chain" id="PRO_5043481983" evidence="2">
    <location>
        <begin position="34"/>
        <end position="516"/>
    </location>
</feature>
<protein>
    <submittedName>
        <fullName evidence="4">Alpha-amylase family glycosyl hydrolase</fullName>
    </submittedName>
</protein>
<feature type="compositionally biased region" description="Polar residues" evidence="1">
    <location>
        <begin position="221"/>
        <end position="234"/>
    </location>
</feature>
<dbReference type="SUPFAM" id="SSF51445">
    <property type="entry name" value="(Trans)glycosidases"/>
    <property type="match status" value="1"/>
</dbReference>
<feature type="signal peptide" evidence="2">
    <location>
        <begin position="1"/>
        <end position="33"/>
    </location>
</feature>
<feature type="region of interest" description="Disordered" evidence="1">
    <location>
        <begin position="367"/>
        <end position="392"/>
    </location>
</feature>
<organism evidence="4">
    <name type="scientific">Tunturiibacter empetritectus</name>
    <dbReference type="NCBI Taxonomy" id="3069691"/>
    <lineage>
        <taxon>Bacteria</taxon>
        <taxon>Pseudomonadati</taxon>
        <taxon>Acidobacteriota</taxon>
        <taxon>Terriglobia</taxon>
        <taxon>Terriglobales</taxon>
        <taxon>Acidobacteriaceae</taxon>
        <taxon>Tunturiibacter</taxon>
    </lineage>
</organism>
<feature type="compositionally biased region" description="Basic residues" evidence="1">
    <location>
        <begin position="206"/>
        <end position="219"/>
    </location>
</feature>
<dbReference type="GO" id="GO:0009313">
    <property type="term" value="P:oligosaccharide catabolic process"/>
    <property type="evidence" value="ECO:0007669"/>
    <property type="project" value="TreeGrafter"/>
</dbReference>
<reference evidence="4" key="2">
    <citation type="journal article" date="2024" name="Environ. Microbiol.">
        <title>Genome analysis and description of Tunturibacter gen. nov. expands the diversity of Terriglobia in tundra soils.</title>
        <authorList>
            <person name="Messyasz A."/>
            <person name="Mannisto M.K."/>
            <person name="Kerkhof L.J."/>
            <person name="Haggblom M.M."/>
        </authorList>
    </citation>
    <scope>NUCLEOTIDE SEQUENCE</scope>
    <source>
        <strain evidence="4">M8UP23</strain>
    </source>
</reference>
<feature type="region of interest" description="Disordered" evidence="1">
    <location>
        <begin position="193"/>
        <end position="234"/>
    </location>
</feature>
<name>A0AAU7ZHA2_9BACT</name>
<keyword evidence="4" id="KW-0378">Hydrolase</keyword>
<dbReference type="Gene3D" id="3.20.20.80">
    <property type="entry name" value="Glycosidases"/>
    <property type="match status" value="1"/>
</dbReference>
<dbReference type="InterPro" id="IPR006047">
    <property type="entry name" value="GH13_cat_dom"/>
</dbReference>
<proteinExistence type="predicted"/>
<dbReference type="InterPro" id="IPR017853">
    <property type="entry name" value="GH"/>
</dbReference>
<reference evidence="4" key="1">
    <citation type="submission" date="2023-08" db="EMBL/GenBank/DDBJ databases">
        <authorList>
            <person name="Messyasz A."/>
            <person name="Mannisto M.K."/>
            <person name="Kerkhof L.J."/>
            <person name="Haggblom M."/>
        </authorList>
    </citation>
    <scope>NUCLEOTIDE SEQUENCE</scope>
    <source>
        <strain evidence="4">M8UP23</strain>
    </source>
</reference>
<evidence type="ECO:0000256" key="1">
    <source>
        <dbReference type="SAM" id="MobiDB-lite"/>
    </source>
</evidence>
<dbReference type="PANTHER" id="PTHR10357:SF179">
    <property type="entry name" value="NEUTRAL AND BASIC AMINO ACID TRANSPORT PROTEIN RBAT"/>
    <property type="match status" value="1"/>
</dbReference>
<dbReference type="PANTHER" id="PTHR10357">
    <property type="entry name" value="ALPHA-AMYLASE FAMILY MEMBER"/>
    <property type="match status" value="1"/>
</dbReference>
<sequence>MITSLRTPRHLLSFCLACSLSAAAPLASSQTLARPGWVGSGITTDLWWQRAIIYEINPVDFSPAGDSPLHGIVHRLDYIHSLGTDAILLTHLQSDPTHAETIDPALGSLDEFDDLLREASSRHLRVLLDLDPAIPAEDLPNVARFWLNRGIAGFHVSGTNEAAHQQAATLRTTTVSYLGQRILIADADPNLVATAQPQPQPQPATRGRHHAHSRSRRQAHTTTQPRSTVLDTQSPQLLLDDRLGAITPLNASTIRPLIDRLQDIQQAGHSLPLLATDGPTFTRSMSRYADGQHDLAIAKLVATLLFTTRAESLLYYGQELGVRSPSLSRAATPLILWDAPPLPPQPAPAPVSETYVPYKPTTSETYVPYKPASQTPVTNNPPTTTANYSPDATPNAALEDADPDSLLNWYRQLAALHHGNSTLALGTSLTINRDDQNVLVLIRKPKLVSATSPVMILLFNLTAHPVILSVKADTTRLDLRGSFLRSVLRSDDNIGTMNLEQMTLAPYAAFIGELRY</sequence>
<dbReference type="AlphaFoldDB" id="A0AAU7ZHA2"/>
<keyword evidence="2" id="KW-0732">Signal</keyword>
<dbReference type="GO" id="GO:0004556">
    <property type="term" value="F:alpha-amylase activity"/>
    <property type="evidence" value="ECO:0007669"/>
    <property type="project" value="TreeGrafter"/>
</dbReference>
<accession>A0AAU7ZHA2</accession>
<gene>
    <name evidence="4" type="ORF">RBB75_08675</name>
</gene>
<evidence type="ECO:0000256" key="2">
    <source>
        <dbReference type="SAM" id="SignalP"/>
    </source>
</evidence>
<dbReference type="Pfam" id="PF00128">
    <property type="entry name" value="Alpha-amylase"/>
    <property type="match status" value="1"/>
</dbReference>
<dbReference type="EMBL" id="CP132932">
    <property type="protein sequence ID" value="XCB28381.1"/>
    <property type="molecule type" value="Genomic_DNA"/>
</dbReference>